<feature type="domain" description="HTH cro/C1-type" evidence="2">
    <location>
        <begin position="10"/>
        <end position="64"/>
    </location>
</feature>
<dbReference type="PROSITE" id="PS50943">
    <property type="entry name" value="HTH_CROC1"/>
    <property type="match status" value="1"/>
</dbReference>
<sequence length="71" mass="7627">METLSVGEKLSALRKMKKLSQKKLAELTGITQPAISAIENNQATLGIDRAKILAKALACHPAVLLFPDLTI</sequence>
<dbReference type="EMBL" id="BSOR01000022">
    <property type="protein sequence ID" value="GLR63955.1"/>
    <property type="molecule type" value="Genomic_DNA"/>
</dbReference>
<evidence type="ECO:0000313" key="4">
    <source>
        <dbReference type="Proteomes" id="UP001156682"/>
    </source>
</evidence>
<dbReference type="PANTHER" id="PTHR46797">
    <property type="entry name" value="HTH-TYPE TRANSCRIPTIONAL REGULATOR"/>
    <property type="match status" value="1"/>
</dbReference>
<dbReference type="RefSeq" id="WP_027851693.1">
    <property type="nucleotide sequence ID" value="NZ_BSOR01000022.1"/>
</dbReference>
<reference evidence="4" key="1">
    <citation type="journal article" date="2019" name="Int. J. Syst. Evol. Microbiol.">
        <title>The Global Catalogue of Microorganisms (GCM) 10K type strain sequencing project: providing services to taxonomists for standard genome sequencing and annotation.</title>
        <authorList>
            <consortium name="The Broad Institute Genomics Platform"/>
            <consortium name="The Broad Institute Genome Sequencing Center for Infectious Disease"/>
            <person name="Wu L."/>
            <person name="Ma J."/>
        </authorList>
    </citation>
    <scope>NUCLEOTIDE SEQUENCE [LARGE SCALE GENOMIC DNA]</scope>
    <source>
        <strain evidence="4">NBRC 100033</strain>
    </source>
</reference>
<dbReference type="Gene3D" id="1.10.260.40">
    <property type="entry name" value="lambda repressor-like DNA-binding domains"/>
    <property type="match status" value="1"/>
</dbReference>
<dbReference type="SUPFAM" id="SSF47413">
    <property type="entry name" value="lambda repressor-like DNA-binding domains"/>
    <property type="match status" value="1"/>
</dbReference>
<dbReference type="InterPro" id="IPR050807">
    <property type="entry name" value="TransReg_Diox_bact_type"/>
</dbReference>
<organism evidence="3 4">
    <name type="scientific">Marinospirillum insulare</name>
    <dbReference type="NCBI Taxonomy" id="217169"/>
    <lineage>
        <taxon>Bacteria</taxon>
        <taxon>Pseudomonadati</taxon>
        <taxon>Pseudomonadota</taxon>
        <taxon>Gammaproteobacteria</taxon>
        <taxon>Oceanospirillales</taxon>
        <taxon>Oceanospirillaceae</taxon>
        <taxon>Marinospirillum</taxon>
    </lineage>
</organism>
<keyword evidence="4" id="KW-1185">Reference proteome</keyword>
<dbReference type="PANTHER" id="PTHR46797:SF1">
    <property type="entry name" value="METHYLPHOSPHONATE SYNTHASE"/>
    <property type="match status" value="1"/>
</dbReference>
<dbReference type="CDD" id="cd00093">
    <property type="entry name" value="HTH_XRE"/>
    <property type="match status" value="1"/>
</dbReference>
<evidence type="ECO:0000256" key="1">
    <source>
        <dbReference type="ARBA" id="ARBA00023125"/>
    </source>
</evidence>
<dbReference type="Pfam" id="PF01381">
    <property type="entry name" value="HTH_3"/>
    <property type="match status" value="1"/>
</dbReference>
<evidence type="ECO:0000259" key="2">
    <source>
        <dbReference type="PROSITE" id="PS50943"/>
    </source>
</evidence>
<evidence type="ECO:0000313" key="3">
    <source>
        <dbReference type="EMBL" id="GLR63955.1"/>
    </source>
</evidence>
<proteinExistence type="predicted"/>
<protein>
    <recommendedName>
        <fullName evidence="2">HTH cro/C1-type domain-containing protein</fullName>
    </recommendedName>
</protein>
<gene>
    <name evidence="3" type="ORF">GCM10007878_13930</name>
</gene>
<comment type="caution">
    <text evidence="3">The sequence shown here is derived from an EMBL/GenBank/DDBJ whole genome shotgun (WGS) entry which is preliminary data.</text>
</comment>
<name>A0ABQ5ZUT9_9GAMM</name>
<keyword evidence="1" id="KW-0238">DNA-binding</keyword>
<dbReference type="Proteomes" id="UP001156682">
    <property type="component" value="Unassembled WGS sequence"/>
</dbReference>
<dbReference type="InterPro" id="IPR010982">
    <property type="entry name" value="Lambda_DNA-bd_dom_sf"/>
</dbReference>
<dbReference type="SMART" id="SM00530">
    <property type="entry name" value="HTH_XRE"/>
    <property type="match status" value="1"/>
</dbReference>
<accession>A0ABQ5ZUT9</accession>
<dbReference type="InterPro" id="IPR001387">
    <property type="entry name" value="Cro/C1-type_HTH"/>
</dbReference>